<dbReference type="RefSeq" id="WP_342758219.1">
    <property type="nucleotide sequence ID" value="NZ_CP146256.1"/>
</dbReference>
<proteinExistence type="predicted"/>
<feature type="domain" description="Transposase TnpC homeodomain" evidence="2">
    <location>
        <begin position="38"/>
        <end position="115"/>
    </location>
</feature>
<evidence type="ECO:0000256" key="1">
    <source>
        <dbReference type="SAM" id="Coils"/>
    </source>
</evidence>
<dbReference type="Proteomes" id="UP001451571">
    <property type="component" value="Chromosome"/>
</dbReference>
<protein>
    <submittedName>
        <fullName evidence="3">Transposase</fullName>
    </submittedName>
</protein>
<name>A0ABZ3EWJ8_9FIRM</name>
<dbReference type="Pfam" id="PF13007">
    <property type="entry name" value="LZ_Tnp_IS66"/>
    <property type="match status" value="1"/>
</dbReference>
<evidence type="ECO:0000259" key="2">
    <source>
        <dbReference type="Pfam" id="PF13007"/>
    </source>
</evidence>
<reference evidence="3 4" key="1">
    <citation type="submission" date="2024-02" db="EMBL/GenBank/DDBJ databases">
        <title>Bacterial strain from lacustrine sediment.</title>
        <authorList>
            <person name="Petit C."/>
            <person name="Fadhlaoui K."/>
        </authorList>
    </citation>
    <scope>NUCLEOTIDE SEQUENCE [LARGE SCALE GENOMIC DNA]</scope>
    <source>
        <strain evidence="3 4">IPX-CK</strain>
    </source>
</reference>
<keyword evidence="1" id="KW-0175">Coiled coil</keyword>
<accession>A0ABZ3EWJ8</accession>
<feature type="coiled-coil region" evidence="1">
    <location>
        <begin position="15"/>
        <end position="49"/>
    </location>
</feature>
<gene>
    <name evidence="3" type="ORF">V6984_02390</name>
</gene>
<sequence>MAKKYTVDELNGLSKESMMVVILSMQEQLEQLNQNMERLIEQIAVANNQRYGRSSEKLEVMDGQLNLDFIFNEAEALTETLYVVEPAEDDVLPAKKKKQVGKRDKDLAGLPVVEIPHVLSEEELTEIFGVNGWKQLPDEVYKRVKVEPAVYTVEEHHVAVYAGRDNQTIVKADRL</sequence>
<keyword evidence="4" id="KW-1185">Reference proteome</keyword>
<organism evidence="3 4">
    <name type="scientific">Kineothrix sedimenti</name>
    <dbReference type="NCBI Taxonomy" id="3123317"/>
    <lineage>
        <taxon>Bacteria</taxon>
        <taxon>Bacillati</taxon>
        <taxon>Bacillota</taxon>
        <taxon>Clostridia</taxon>
        <taxon>Lachnospirales</taxon>
        <taxon>Lachnospiraceae</taxon>
        <taxon>Kineothrix</taxon>
    </lineage>
</organism>
<evidence type="ECO:0000313" key="3">
    <source>
        <dbReference type="EMBL" id="XAH74633.1"/>
    </source>
</evidence>
<evidence type="ECO:0000313" key="4">
    <source>
        <dbReference type="Proteomes" id="UP001451571"/>
    </source>
</evidence>
<dbReference type="EMBL" id="CP146256">
    <property type="protein sequence ID" value="XAH74633.1"/>
    <property type="molecule type" value="Genomic_DNA"/>
</dbReference>
<dbReference type="InterPro" id="IPR024463">
    <property type="entry name" value="Transposase_TnpC_homeodom"/>
</dbReference>